<evidence type="ECO:0000313" key="5">
    <source>
        <dbReference type="WBParaSite" id="EN70_9125"/>
    </source>
</evidence>
<keyword evidence="2" id="KW-0812">Transmembrane</keyword>
<reference evidence="3 4" key="1">
    <citation type="submission" date="2012-04" db="EMBL/GenBank/DDBJ databases">
        <title>The Genome Sequence of Loa loa.</title>
        <authorList>
            <consortium name="The Broad Institute Genome Sequencing Platform"/>
            <consortium name="Broad Institute Genome Sequencing Center for Infectious Disease"/>
            <person name="Nutman T.B."/>
            <person name="Fink D.L."/>
            <person name="Russ C."/>
            <person name="Young S."/>
            <person name="Zeng Q."/>
            <person name="Gargeya S."/>
            <person name="Alvarado L."/>
            <person name="Berlin A."/>
            <person name="Chapman S.B."/>
            <person name="Chen Z."/>
            <person name="Freedman E."/>
            <person name="Gellesch M."/>
            <person name="Goldberg J."/>
            <person name="Griggs A."/>
            <person name="Gujja S."/>
            <person name="Heilman E.R."/>
            <person name="Heiman D."/>
            <person name="Howarth C."/>
            <person name="Mehta T."/>
            <person name="Neiman D."/>
            <person name="Pearson M."/>
            <person name="Roberts A."/>
            <person name="Saif S."/>
            <person name="Shea T."/>
            <person name="Shenoy N."/>
            <person name="Sisk P."/>
            <person name="Stolte C."/>
            <person name="Sykes S."/>
            <person name="White J."/>
            <person name="Yandava C."/>
            <person name="Haas B."/>
            <person name="Henn M.R."/>
            <person name="Nusbaum C."/>
            <person name="Birren B."/>
        </authorList>
    </citation>
    <scope>NUCLEOTIDE SEQUENCE [LARGE SCALE GENOMIC DNA]</scope>
</reference>
<keyword evidence="2" id="KW-1133">Transmembrane helix</keyword>
<accession>A0A1I7W337</accession>
<accession>A0A1S0UCF7</accession>
<dbReference type="WBParaSite" id="EN70_9125">
    <property type="protein sequence ID" value="EN70_9125"/>
    <property type="gene ID" value="EN70_9125"/>
</dbReference>
<evidence type="ECO:0000256" key="2">
    <source>
        <dbReference type="SAM" id="Phobius"/>
    </source>
</evidence>
<dbReference type="OMA" id="YPLMRNK"/>
<dbReference type="OrthoDB" id="5875228at2759"/>
<evidence type="ECO:0000313" key="4">
    <source>
        <dbReference type="Proteomes" id="UP000095285"/>
    </source>
</evidence>
<dbReference type="CTD" id="9938188"/>
<dbReference type="EMBL" id="JH712218">
    <property type="protein sequence ID" value="EFO27667.1"/>
    <property type="molecule type" value="Genomic_DNA"/>
</dbReference>
<proteinExistence type="predicted"/>
<keyword evidence="2" id="KW-0472">Membrane</keyword>
<evidence type="ECO:0000256" key="1">
    <source>
        <dbReference type="SAM" id="MobiDB-lite"/>
    </source>
</evidence>
<feature type="transmembrane region" description="Helical" evidence="2">
    <location>
        <begin position="107"/>
        <end position="131"/>
    </location>
</feature>
<dbReference type="GeneID" id="9938188"/>
<dbReference type="STRING" id="7209.A0A1I7W337"/>
<dbReference type="KEGG" id="loa:LOAG_00820"/>
<dbReference type="AlphaFoldDB" id="A0A1I7W337"/>
<dbReference type="RefSeq" id="XP_003136408.1">
    <property type="nucleotide sequence ID" value="XM_003136360.2"/>
</dbReference>
<dbReference type="eggNOG" id="ENOG502SRID">
    <property type="taxonomic scope" value="Eukaryota"/>
</dbReference>
<sequence>MDSKAMSRTFTKSSSNETKDSGSTAKKSSEELSPIPDSTEVEQPSGSVPEEMEFLIGEDTEQLSDVTDPEVYSTRSSTAKSIGSSSSRFFVWFSHVYPLMRNKKVRYLTVINSVLLFINVLILLLALALLLNQIILAFRISGIMNDQPSPCIFTYEPWLSCSASCWDGSSNYPQMRRYVNKNSIVQARGGDKPECPNDLENRVDFAPCNTFRCPTNLSQYPFTRCYYKDSLKESSGGCYRIRDVPLDDRLIFMDADLTKNCSEIECDHVKKLLF</sequence>
<organism evidence="4 5">
    <name type="scientific">Loa loa</name>
    <name type="common">Eye worm</name>
    <name type="synonym">Filaria loa</name>
    <dbReference type="NCBI Taxonomy" id="7209"/>
    <lineage>
        <taxon>Eukaryota</taxon>
        <taxon>Metazoa</taxon>
        <taxon>Ecdysozoa</taxon>
        <taxon>Nematoda</taxon>
        <taxon>Chromadorea</taxon>
        <taxon>Rhabditida</taxon>
        <taxon>Spirurina</taxon>
        <taxon>Spiruromorpha</taxon>
        <taxon>Filarioidea</taxon>
        <taxon>Onchocercidae</taxon>
        <taxon>Loa</taxon>
    </lineage>
</organism>
<name>A0A1I7W337_LOALO</name>
<protein>
    <submittedName>
        <fullName evidence="5">TSP1_CCN domain-containing protein</fullName>
    </submittedName>
</protein>
<dbReference type="Proteomes" id="UP000095285">
    <property type="component" value="Unassembled WGS sequence"/>
</dbReference>
<reference evidence="5" key="2">
    <citation type="submission" date="2016-11" db="UniProtKB">
        <authorList>
            <consortium name="WormBaseParasite"/>
        </authorList>
    </citation>
    <scope>IDENTIFICATION</scope>
</reference>
<feature type="region of interest" description="Disordered" evidence="1">
    <location>
        <begin position="1"/>
        <end position="49"/>
    </location>
</feature>
<keyword evidence="4" id="KW-1185">Reference proteome</keyword>
<feature type="compositionally biased region" description="Polar residues" evidence="1">
    <location>
        <begin position="1"/>
        <end position="26"/>
    </location>
</feature>
<evidence type="ECO:0000313" key="3">
    <source>
        <dbReference type="EMBL" id="EFO27667.1"/>
    </source>
</evidence>
<gene>
    <name evidence="3 5" type="ORF">LOAG_00820</name>
</gene>